<organism evidence="3 4">
    <name type="scientific">Rhododendron williamsianum</name>
    <dbReference type="NCBI Taxonomy" id="262921"/>
    <lineage>
        <taxon>Eukaryota</taxon>
        <taxon>Viridiplantae</taxon>
        <taxon>Streptophyta</taxon>
        <taxon>Embryophyta</taxon>
        <taxon>Tracheophyta</taxon>
        <taxon>Spermatophyta</taxon>
        <taxon>Magnoliopsida</taxon>
        <taxon>eudicotyledons</taxon>
        <taxon>Gunneridae</taxon>
        <taxon>Pentapetalae</taxon>
        <taxon>asterids</taxon>
        <taxon>Ericales</taxon>
        <taxon>Ericaceae</taxon>
        <taxon>Ericoideae</taxon>
        <taxon>Rhodoreae</taxon>
        <taxon>Rhododendron</taxon>
    </lineage>
</organism>
<dbReference type="Proteomes" id="UP000428333">
    <property type="component" value="Linkage Group LG09"/>
</dbReference>
<evidence type="ECO:0000256" key="2">
    <source>
        <dbReference type="SAM" id="MobiDB-lite"/>
    </source>
</evidence>
<keyword evidence="4" id="KW-1185">Reference proteome</keyword>
<feature type="compositionally biased region" description="Basic and acidic residues" evidence="2">
    <location>
        <begin position="382"/>
        <end position="397"/>
    </location>
</feature>
<dbReference type="SUPFAM" id="SSF56112">
    <property type="entry name" value="Protein kinase-like (PK-like)"/>
    <property type="match status" value="1"/>
</dbReference>
<protein>
    <recommendedName>
        <fullName evidence="5">Protein kinase domain-containing protein</fullName>
    </recommendedName>
</protein>
<dbReference type="EMBL" id="QEFC01002339">
    <property type="protein sequence ID" value="KAE9452844.1"/>
    <property type="molecule type" value="Genomic_DNA"/>
</dbReference>
<dbReference type="AlphaFoldDB" id="A0A6A4L8U0"/>
<dbReference type="GO" id="GO:0009507">
    <property type="term" value="C:chloroplast"/>
    <property type="evidence" value="ECO:0007669"/>
    <property type="project" value="TreeGrafter"/>
</dbReference>
<dbReference type="GO" id="GO:0005794">
    <property type="term" value="C:Golgi apparatus"/>
    <property type="evidence" value="ECO:0007669"/>
    <property type="project" value="TreeGrafter"/>
</dbReference>
<dbReference type="Pfam" id="PF00637">
    <property type="entry name" value="Clathrin"/>
    <property type="match status" value="1"/>
</dbReference>
<accession>A0A6A4L8U0</accession>
<dbReference type="GO" id="GO:0005524">
    <property type="term" value="F:ATP binding"/>
    <property type="evidence" value="ECO:0007669"/>
    <property type="project" value="UniProtKB-UniRule"/>
</dbReference>
<comment type="caution">
    <text evidence="3">The sequence shown here is derived from an EMBL/GenBank/DDBJ whole genome shotgun (WGS) entry which is preliminary data.</text>
</comment>
<dbReference type="SMART" id="SM00299">
    <property type="entry name" value="CLH"/>
    <property type="match status" value="1"/>
</dbReference>
<dbReference type="InterPro" id="IPR017441">
    <property type="entry name" value="Protein_kinase_ATP_BS"/>
</dbReference>
<dbReference type="InterPro" id="IPR000547">
    <property type="entry name" value="Clathrin_H-chain/VPS_repeat"/>
</dbReference>
<reference evidence="3 4" key="1">
    <citation type="journal article" date="2019" name="Genome Biol. Evol.">
        <title>The Rhododendron genome and chromosomal organization provide insight into shared whole-genome duplications across the heath family (Ericaceae).</title>
        <authorList>
            <person name="Soza V.L."/>
            <person name="Lindsley D."/>
            <person name="Waalkes A."/>
            <person name="Ramage E."/>
            <person name="Patwardhan R.P."/>
            <person name="Burton J.N."/>
            <person name="Adey A."/>
            <person name="Kumar A."/>
            <person name="Qiu R."/>
            <person name="Shendure J."/>
            <person name="Hall B."/>
        </authorList>
    </citation>
    <scope>NUCLEOTIDE SEQUENCE [LARGE SCALE GENOMIC DNA]</scope>
    <source>
        <strain evidence="3">RSF 1966-606</strain>
    </source>
</reference>
<dbReference type="GO" id="GO:0071439">
    <property type="term" value="C:clathrin complex"/>
    <property type="evidence" value="ECO:0007669"/>
    <property type="project" value="TreeGrafter"/>
</dbReference>
<proteinExistence type="predicted"/>
<gene>
    <name evidence="3" type="ORF">C3L33_15244</name>
</gene>
<dbReference type="PANTHER" id="PTHR10292:SF1">
    <property type="entry name" value="CLATHRIN HEAVY CHAIN"/>
    <property type="match status" value="1"/>
</dbReference>
<evidence type="ECO:0000256" key="1">
    <source>
        <dbReference type="PROSITE-ProRule" id="PRU10141"/>
    </source>
</evidence>
<sequence length="407" mass="46059">MLKERKEGLSCSDSTDCTVIEGYVRGIGFAKILDVKRQITSRVVKADEITSREYKCRVDVSFLKNFEAILATCFLQVNVIPVQRRILSLRKKARMVGGCVVLLGGRVLPFTYMSLSKPRSSDGYQKGSKASAPVKPESLIGEGSYGRVYYASLSDGKAVAIKKLDVAAEPESNVEFLTQLMGVIRDYWMVLEHRQYIKAAAKARLIEEVERVTRESNFYDPEKTKNFLMKAKLRDAQPLINVCDRFGFVPELAHYLYSNNMLSYIEGYVEKELLDDDCPEDFIKGLILSVYSLLIIQPLVEEFEKRGYNSVYEEDDLYSFGVKLLEVLTCNKQLGIYRNPKHHDVPLWGDPKTVDTPCSEEPPTCIGNAEELADQFCTKSADEKESTKSADEKEKASTKSCTRIRMD</sequence>
<dbReference type="GO" id="GO:0005886">
    <property type="term" value="C:plasma membrane"/>
    <property type="evidence" value="ECO:0007669"/>
    <property type="project" value="TreeGrafter"/>
</dbReference>
<dbReference type="InterPro" id="IPR016024">
    <property type="entry name" value="ARM-type_fold"/>
</dbReference>
<evidence type="ECO:0000313" key="3">
    <source>
        <dbReference type="EMBL" id="KAE9452844.1"/>
    </source>
</evidence>
<dbReference type="InterPro" id="IPR011009">
    <property type="entry name" value="Kinase-like_dom_sf"/>
</dbReference>
<evidence type="ECO:0008006" key="5">
    <source>
        <dbReference type="Google" id="ProtNLM"/>
    </source>
</evidence>
<dbReference type="PANTHER" id="PTHR10292">
    <property type="entry name" value="CLATHRIN HEAVY CHAIN RELATED"/>
    <property type="match status" value="1"/>
</dbReference>
<evidence type="ECO:0000313" key="4">
    <source>
        <dbReference type="Proteomes" id="UP000428333"/>
    </source>
</evidence>
<feature type="binding site" evidence="1">
    <location>
        <position position="163"/>
    </location>
    <ligand>
        <name>ATP</name>
        <dbReference type="ChEBI" id="CHEBI:30616"/>
    </ligand>
</feature>
<dbReference type="GO" id="GO:0006898">
    <property type="term" value="P:receptor-mediated endocytosis"/>
    <property type="evidence" value="ECO:0007669"/>
    <property type="project" value="TreeGrafter"/>
</dbReference>
<name>A0A6A4L8U0_9ERIC</name>
<dbReference type="GO" id="GO:0032051">
    <property type="term" value="F:clathrin light chain binding"/>
    <property type="evidence" value="ECO:0007669"/>
    <property type="project" value="TreeGrafter"/>
</dbReference>
<feature type="non-terminal residue" evidence="3">
    <location>
        <position position="1"/>
    </location>
</feature>
<dbReference type="Gene3D" id="3.30.200.20">
    <property type="entry name" value="Phosphorylase Kinase, domain 1"/>
    <property type="match status" value="1"/>
</dbReference>
<dbReference type="InterPro" id="IPR055358">
    <property type="entry name" value="CHCR"/>
</dbReference>
<keyword evidence="1" id="KW-0067">ATP-binding</keyword>
<keyword evidence="1" id="KW-0547">Nucleotide-binding</keyword>
<dbReference type="GO" id="GO:0009506">
    <property type="term" value="C:plasmodesma"/>
    <property type="evidence" value="ECO:0007669"/>
    <property type="project" value="TreeGrafter"/>
</dbReference>
<dbReference type="PROSITE" id="PS00107">
    <property type="entry name" value="PROTEIN_KINASE_ATP"/>
    <property type="match status" value="1"/>
</dbReference>
<dbReference type="SUPFAM" id="SSF48371">
    <property type="entry name" value="ARM repeat"/>
    <property type="match status" value="1"/>
</dbReference>
<feature type="region of interest" description="Disordered" evidence="2">
    <location>
        <begin position="382"/>
        <end position="407"/>
    </location>
</feature>
<dbReference type="OrthoDB" id="1734504at2759"/>
<dbReference type="GO" id="GO:0006886">
    <property type="term" value="P:intracellular protein transport"/>
    <property type="evidence" value="ECO:0007669"/>
    <property type="project" value="InterPro"/>
</dbReference>